<dbReference type="InterPro" id="IPR002052">
    <property type="entry name" value="DNA_methylase_N6_adenine_CS"/>
</dbReference>
<keyword evidence="1 5" id="KW-0489">Methyltransferase</keyword>
<sequence length="287" mass="31176">MMQQITILQALHQARRDIGDTDARMLLQSVLAASHAHLAAHPEHELTAEQAQSFRLLTARRAHGEPVAYLMGKREFYSLDFDVTPAVLIPRPETELLVDLALERLPPDHPCKVLDLGTGSGAIALTIAKHRPLADIVAVDSSAGAVAIAKINARQLNASNVRIIETDWFDGVSGERFDLIVSNPPYVADGDPHLTQGDLRFEPRMALTEGAGDDGLDCIRFIITSAPRYLAADGTLLFEHGYDQAEACRHLLGEAGFHSVLSRSDLAGIPRVSGGRFGSFSQETARM</sequence>
<reference evidence="8 9" key="1">
    <citation type="submission" date="2016-10" db="EMBL/GenBank/DDBJ databases">
        <authorList>
            <person name="Varghese N."/>
            <person name="Submissions S."/>
        </authorList>
    </citation>
    <scope>NUCLEOTIDE SEQUENCE [LARGE SCALE GENOMIC DNA]</scope>
    <source>
        <strain evidence="8 9">Nl1</strain>
    </source>
</reference>
<dbReference type="InterPro" id="IPR050320">
    <property type="entry name" value="N5-glutamine_MTase"/>
</dbReference>
<dbReference type="Gene3D" id="3.40.50.150">
    <property type="entry name" value="Vaccinia Virus protein VP39"/>
    <property type="match status" value="1"/>
</dbReference>
<evidence type="ECO:0000313" key="9">
    <source>
        <dbReference type="Proteomes" id="UP000183471"/>
    </source>
</evidence>
<keyword evidence="9" id="KW-1185">Reference proteome</keyword>
<evidence type="ECO:0000259" key="7">
    <source>
        <dbReference type="Pfam" id="PF17827"/>
    </source>
</evidence>
<dbReference type="PANTHER" id="PTHR18895">
    <property type="entry name" value="HEMK METHYLTRANSFERASE"/>
    <property type="match status" value="1"/>
</dbReference>
<dbReference type="SUPFAM" id="SSF53335">
    <property type="entry name" value="S-adenosyl-L-methionine-dependent methyltransferases"/>
    <property type="match status" value="1"/>
</dbReference>
<dbReference type="EC" id="2.1.1.297" evidence="5"/>
<evidence type="ECO:0000256" key="4">
    <source>
        <dbReference type="ARBA" id="ARBA00048391"/>
    </source>
</evidence>
<comment type="similarity">
    <text evidence="5">Belongs to the protein N5-glutamine methyltransferase family. PrmC subfamily.</text>
</comment>
<feature type="binding site" evidence="5">
    <location>
        <begin position="183"/>
        <end position="186"/>
    </location>
    <ligand>
        <name>substrate</name>
    </ligand>
</feature>
<comment type="caution">
    <text evidence="8">The sequence shown here is derived from an EMBL/GenBank/DDBJ whole genome shotgun (WGS) entry which is preliminary data.</text>
</comment>
<organism evidence="8 9">
    <name type="scientific">Nitrosospira multiformis</name>
    <dbReference type="NCBI Taxonomy" id="1231"/>
    <lineage>
        <taxon>Bacteria</taxon>
        <taxon>Pseudomonadati</taxon>
        <taxon>Pseudomonadota</taxon>
        <taxon>Betaproteobacteria</taxon>
        <taxon>Nitrosomonadales</taxon>
        <taxon>Nitrosomonadaceae</taxon>
        <taxon>Nitrosospira</taxon>
    </lineage>
</organism>
<dbReference type="Pfam" id="PF17827">
    <property type="entry name" value="PrmC_N"/>
    <property type="match status" value="1"/>
</dbReference>
<dbReference type="PROSITE" id="PS00092">
    <property type="entry name" value="N6_MTASE"/>
    <property type="match status" value="1"/>
</dbReference>
<evidence type="ECO:0000259" key="6">
    <source>
        <dbReference type="Pfam" id="PF05175"/>
    </source>
</evidence>
<evidence type="ECO:0000256" key="5">
    <source>
        <dbReference type="HAMAP-Rule" id="MF_02126"/>
    </source>
</evidence>
<feature type="binding site" evidence="5">
    <location>
        <position position="140"/>
    </location>
    <ligand>
        <name>S-adenosyl-L-methionine</name>
        <dbReference type="ChEBI" id="CHEBI:59789"/>
    </ligand>
</feature>
<dbReference type="CDD" id="cd02440">
    <property type="entry name" value="AdoMet_MTases"/>
    <property type="match status" value="1"/>
</dbReference>
<dbReference type="HAMAP" id="MF_02126">
    <property type="entry name" value="RF_methyltr_PrmC"/>
    <property type="match status" value="1"/>
</dbReference>
<dbReference type="InterPro" id="IPR040758">
    <property type="entry name" value="PrmC_N"/>
</dbReference>
<comment type="catalytic activity">
    <reaction evidence="4 5">
        <text>L-glutaminyl-[peptide chain release factor] + S-adenosyl-L-methionine = N(5)-methyl-L-glutaminyl-[peptide chain release factor] + S-adenosyl-L-homocysteine + H(+)</text>
        <dbReference type="Rhea" id="RHEA:42896"/>
        <dbReference type="Rhea" id="RHEA-COMP:10271"/>
        <dbReference type="Rhea" id="RHEA-COMP:10272"/>
        <dbReference type="ChEBI" id="CHEBI:15378"/>
        <dbReference type="ChEBI" id="CHEBI:30011"/>
        <dbReference type="ChEBI" id="CHEBI:57856"/>
        <dbReference type="ChEBI" id="CHEBI:59789"/>
        <dbReference type="ChEBI" id="CHEBI:61891"/>
        <dbReference type="EC" id="2.1.1.297"/>
    </reaction>
</comment>
<feature type="binding site" evidence="5">
    <location>
        <position position="183"/>
    </location>
    <ligand>
        <name>S-adenosyl-L-methionine</name>
        <dbReference type="ChEBI" id="CHEBI:59789"/>
    </ligand>
</feature>
<dbReference type="NCBIfam" id="TIGR00536">
    <property type="entry name" value="hemK_fam"/>
    <property type="match status" value="1"/>
</dbReference>
<dbReference type="InterPro" id="IPR004556">
    <property type="entry name" value="HemK-like"/>
</dbReference>
<proteinExistence type="inferred from homology"/>
<feature type="domain" description="Methyltransferase small" evidence="6">
    <location>
        <begin position="100"/>
        <end position="191"/>
    </location>
</feature>
<evidence type="ECO:0000256" key="2">
    <source>
        <dbReference type="ARBA" id="ARBA00022679"/>
    </source>
</evidence>
<dbReference type="Proteomes" id="UP000183471">
    <property type="component" value="Unassembled WGS sequence"/>
</dbReference>
<keyword evidence="2 5" id="KW-0808">Transferase</keyword>
<accession>A0ABY0T7K6</accession>
<protein>
    <recommendedName>
        <fullName evidence="5">Release factor glutamine methyltransferase</fullName>
        <shortName evidence="5">RF MTase</shortName>
        <ecNumber evidence="5">2.1.1.297</ecNumber>
    </recommendedName>
    <alternativeName>
        <fullName evidence="5">N5-glutamine methyltransferase PrmC</fullName>
    </alternativeName>
    <alternativeName>
        <fullName evidence="5">Protein-(glutamine-N5) MTase PrmC</fullName>
    </alternativeName>
    <alternativeName>
        <fullName evidence="5">Protein-glutamine N-methyltransferase PrmC</fullName>
    </alternativeName>
</protein>
<dbReference type="PANTHER" id="PTHR18895:SF74">
    <property type="entry name" value="MTRF1L RELEASE FACTOR GLUTAMINE METHYLTRANSFERASE"/>
    <property type="match status" value="1"/>
</dbReference>
<dbReference type="Gene3D" id="1.10.8.10">
    <property type="entry name" value="DNA helicase RuvA subunit, C-terminal domain"/>
    <property type="match status" value="1"/>
</dbReference>
<evidence type="ECO:0000256" key="1">
    <source>
        <dbReference type="ARBA" id="ARBA00022603"/>
    </source>
</evidence>
<evidence type="ECO:0000313" key="8">
    <source>
        <dbReference type="EMBL" id="SDQ39278.1"/>
    </source>
</evidence>
<gene>
    <name evidence="5" type="primary">prmC</name>
    <name evidence="8" type="ORF">SAMN05216402_0675</name>
</gene>
<dbReference type="Pfam" id="PF05175">
    <property type="entry name" value="MTS"/>
    <property type="match status" value="1"/>
</dbReference>
<comment type="function">
    <text evidence="5">Methylates the class 1 translation termination release factors RF1/PrfA and RF2/PrfB on the glutamine residue of the universally conserved GGQ motif.</text>
</comment>
<feature type="domain" description="Release factor glutamine methyltransferase N-terminal" evidence="7">
    <location>
        <begin position="9"/>
        <end position="72"/>
    </location>
</feature>
<dbReference type="NCBIfam" id="TIGR03534">
    <property type="entry name" value="RF_mod_PrmC"/>
    <property type="match status" value="1"/>
</dbReference>
<name>A0ABY0T7K6_9PROT</name>
<feature type="binding site" evidence="5">
    <location>
        <position position="168"/>
    </location>
    <ligand>
        <name>S-adenosyl-L-methionine</name>
        <dbReference type="ChEBI" id="CHEBI:59789"/>
    </ligand>
</feature>
<feature type="binding site" evidence="5">
    <location>
        <begin position="117"/>
        <end position="121"/>
    </location>
    <ligand>
        <name>S-adenosyl-L-methionine</name>
        <dbReference type="ChEBI" id="CHEBI:59789"/>
    </ligand>
</feature>
<dbReference type="EMBL" id="FNKY01000001">
    <property type="protein sequence ID" value="SDQ39278.1"/>
    <property type="molecule type" value="Genomic_DNA"/>
</dbReference>
<dbReference type="InterPro" id="IPR007848">
    <property type="entry name" value="Small_mtfrase_dom"/>
</dbReference>
<dbReference type="InterPro" id="IPR019874">
    <property type="entry name" value="RF_methyltr_PrmC"/>
</dbReference>
<evidence type="ECO:0000256" key="3">
    <source>
        <dbReference type="ARBA" id="ARBA00022691"/>
    </source>
</evidence>
<keyword evidence="3 5" id="KW-0949">S-adenosyl-L-methionine</keyword>
<dbReference type="InterPro" id="IPR029063">
    <property type="entry name" value="SAM-dependent_MTases_sf"/>
</dbReference>